<keyword evidence="3" id="KW-1185">Reference proteome</keyword>
<sequence length="153" mass="17734">MIEIKKIILLVMFSLGTLTYSQTKHDKVKELITLNGTFPLSKEVEKQVISNYKKKYSHVPESAWVPIEKKINIDTLIQQVTDIYEKRFSEKEIDELLIFYKSEVGKKIIKNSPEMISEIQKASADWAMKVTETINDDLEKKGYLQSPPPPMQK</sequence>
<evidence type="ECO:0000259" key="1">
    <source>
        <dbReference type="Pfam" id="PF09832"/>
    </source>
</evidence>
<dbReference type="Proteomes" id="UP001225072">
    <property type="component" value="Unassembled WGS sequence"/>
</dbReference>
<accession>A0ABU0TFF8</accession>
<evidence type="ECO:0000313" key="3">
    <source>
        <dbReference type="Proteomes" id="UP001225072"/>
    </source>
</evidence>
<dbReference type="EMBL" id="JAUTAL010000001">
    <property type="protein sequence ID" value="MDQ1094863.1"/>
    <property type="molecule type" value="Genomic_DNA"/>
</dbReference>
<evidence type="ECO:0000313" key="2">
    <source>
        <dbReference type="EMBL" id="MDQ1094863.1"/>
    </source>
</evidence>
<feature type="domain" description="DUF2059" evidence="1">
    <location>
        <begin position="75"/>
        <end position="131"/>
    </location>
</feature>
<comment type="caution">
    <text evidence="2">The sequence shown here is derived from an EMBL/GenBank/DDBJ whole genome shotgun (WGS) entry which is preliminary data.</text>
</comment>
<organism evidence="2 3">
    <name type="scientific">Chryseobacterium camelliae</name>
    <dbReference type="NCBI Taxonomy" id="1265445"/>
    <lineage>
        <taxon>Bacteria</taxon>
        <taxon>Pseudomonadati</taxon>
        <taxon>Bacteroidota</taxon>
        <taxon>Flavobacteriia</taxon>
        <taxon>Flavobacteriales</taxon>
        <taxon>Weeksellaceae</taxon>
        <taxon>Chryseobacterium group</taxon>
        <taxon>Chryseobacterium</taxon>
    </lineage>
</organism>
<proteinExistence type="predicted"/>
<dbReference type="RefSeq" id="WP_307445027.1">
    <property type="nucleotide sequence ID" value="NZ_JAUTAL010000001.1"/>
</dbReference>
<protein>
    <recommendedName>
        <fullName evidence="1">DUF2059 domain-containing protein</fullName>
    </recommendedName>
</protein>
<dbReference type="Pfam" id="PF09832">
    <property type="entry name" value="DUF2059"/>
    <property type="match status" value="1"/>
</dbReference>
<reference evidence="2 3" key="1">
    <citation type="submission" date="2023-07" db="EMBL/GenBank/DDBJ databases">
        <title>Functional and genomic diversity of the sorghum phyllosphere microbiome.</title>
        <authorList>
            <person name="Shade A."/>
        </authorList>
    </citation>
    <scope>NUCLEOTIDE SEQUENCE [LARGE SCALE GENOMIC DNA]</scope>
    <source>
        <strain evidence="2 3">SORGH_AS_1064</strain>
    </source>
</reference>
<dbReference type="InterPro" id="IPR018637">
    <property type="entry name" value="DUF2059"/>
</dbReference>
<gene>
    <name evidence="2" type="ORF">QE404_000010</name>
</gene>
<name>A0ABU0TFF8_9FLAO</name>